<dbReference type="PANTHER" id="PTHR47963">
    <property type="entry name" value="DEAD-BOX ATP-DEPENDENT RNA HELICASE 47, MITOCHONDRIAL"/>
    <property type="match status" value="1"/>
</dbReference>
<gene>
    <name evidence="10" type="ORF">SAMN02745196_02893</name>
</gene>
<dbReference type="Gene3D" id="3.40.50.300">
    <property type="entry name" value="P-loop containing nucleotide triphosphate hydrolases"/>
    <property type="match status" value="2"/>
</dbReference>
<accession>A0A1M5YFC2</accession>
<dbReference type="OrthoDB" id="9805696at2"/>
<dbReference type="Pfam" id="PF00271">
    <property type="entry name" value="Helicase_C"/>
    <property type="match status" value="1"/>
</dbReference>
<evidence type="ECO:0000259" key="7">
    <source>
        <dbReference type="PROSITE" id="PS51192"/>
    </source>
</evidence>
<dbReference type="SMART" id="SM00487">
    <property type="entry name" value="DEXDc"/>
    <property type="match status" value="1"/>
</dbReference>
<dbReference type="SMART" id="SM00490">
    <property type="entry name" value="HELICc"/>
    <property type="match status" value="1"/>
</dbReference>
<dbReference type="InterPro" id="IPR027417">
    <property type="entry name" value="P-loop_NTPase"/>
</dbReference>
<evidence type="ECO:0000259" key="8">
    <source>
        <dbReference type="PROSITE" id="PS51194"/>
    </source>
</evidence>
<dbReference type="EMBL" id="FQXP01000014">
    <property type="protein sequence ID" value="SHI10745.1"/>
    <property type="molecule type" value="Genomic_DNA"/>
</dbReference>
<reference evidence="10 11" key="1">
    <citation type="submission" date="2016-11" db="EMBL/GenBank/DDBJ databases">
        <authorList>
            <person name="Jaros S."/>
            <person name="Januszkiewicz K."/>
            <person name="Wedrychowicz H."/>
        </authorList>
    </citation>
    <scope>NUCLEOTIDE SEQUENCE [LARGE SCALE GENOMIC DNA]</scope>
    <source>
        <strain evidence="10 11">DSM 3089</strain>
    </source>
</reference>
<protein>
    <submittedName>
        <fullName evidence="10">Superfamily II DNA and RNA helicase</fullName>
    </submittedName>
</protein>
<sequence>MDNSFNLLNLKDDVVKSLEKRGLTTPTEIQKRAIPVALEGKDLIGHSETGTGKTLAYLLPIIEKIDLSIKTPQAIILAPTHELVVQIKKELDSIVKGCENPNLNNIHSISLIGDVNIKRQLEKLKEKPQIIIGTTGRIVELLDLKKLKCHTVKTIVLDEGDRLLDETNITAVERIIKSTLKERQLMLFSATMPDEAVKLCGNFMKEINIIKSGDNVTISENIEHLFFTCEKRDKILLIRKLMASIKPEKALLFINNCNDIETLTAKLQYHHLKVDCIHGSLVKNHRRDALDDLRSGKINLLVTSDLASRGLHIDGITHIFNLDIPEDSKNYLHRVGRTGRAGEKGTAISIVTENELGLLKRCCTLYGISIQQKEISHGKIFDVKSEKDSKFYSKVNTKKPSVMPSTKTKPKKNKTNKDKGKRKPKK</sequence>
<dbReference type="InterPro" id="IPR011545">
    <property type="entry name" value="DEAD/DEAH_box_helicase_dom"/>
</dbReference>
<dbReference type="PROSITE" id="PS51194">
    <property type="entry name" value="HELICASE_CTER"/>
    <property type="match status" value="1"/>
</dbReference>
<feature type="compositionally biased region" description="Basic residues" evidence="6">
    <location>
        <begin position="408"/>
        <end position="426"/>
    </location>
</feature>
<dbReference type="InterPro" id="IPR044742">
    <property type="entry name" value="DEAD/DEAH_RhlB"/>
</dbReference>
<dbReference type="PANTHER" id="PTHR47963:SF7">
    <property type="entry name" value="ATP-DEPENDENT RNA HELICASE YFML-RELATED"/>
    <property type="match status" value="1"/>
</dbReference>
<dbReference type="PROSITE" id="PS51195">
    <property type="entry name" value="Q_MOTIF"/>
    <property type="match status" value="1"/>
</dbReference>
<feature type="domain" description="Helicase ATP-binding" evidence="7">
    <location>
        <begin position="34"/>
        <end position="210"/>
    </location>
</feature>
<dbReference type="GO" id="GO:0005840">
    <property type="term" value="C:ribosome"/>
    <property type="evidence" value="ECO:0007669"/>
    <property type="project" value="TreeGrafter"/>
</dbReference>
<name>A0A1M5YFC2_9CLOT</name>
<dbReference type="InterPro" id="IPR050547">
    <property type="entry name" value="DEAD_box_RNA_helicases"/>
</dbReference>
<dbReference type="Proteomes" id="UP000184526">
    <property type="component" value="Unassembled WGS sequence"/>
</dbReference>
<evidence type="ECO:0000256" key="3">
    <source>
        <dbReference type="ARBA" id="ARBA00022806"/>
    </source>
</evidence>
<evidence type="ECO:0000256" key="6">
    <source>
        <dbReference type="SAM" id="MobiDB-lite"/>
    </source>
</evidence>
<dbReference type="SUPFAM" id="SSF52540">
    <property type="entry name" value="P-loop containing nucleoside triphosphate hydrolases"/>
    <property type="match status" value="1"/>
</dbReference>
<proteinExistence type="predicted"/>
<feature type="short sequence motif" description="Q motif" evidence="5">
    <location>
        <begin position="3"/>
        <end position="31"/>
    </location>
</feature>
<keyword evidence="11" id="KW-1185">Reference proteome</keyword>
<dbReference type="AlphaFoldDB" id="A0A1M5YFC2"/>
<keyword evidence="2" id="KW-0378">Hydrolase</keyword>
<dbReference type="GO" id="GO:0003724">
    <property type="term" value="F:RNA helicase activity"/>
    <property type="evidence" value="ECO:0007669"/>
    <property type="project" value="InterPro"/>
</dbReference>
<keyword evidence="4" id="KW-0067">ATP-binding</keyword>
<evidence type="ECO:0000256" key="4">
    <source>
        <dbReference type="ARBA" id="ARBA00022840"/>
    </source>
</evidence>
<dbReference type="Pfam" id="PF00270">
    <property type="entry name" value="DEAD"/>
    <property type="match status" value="1"/>
</dbReference>
<feature type="region of interest" description="Disordered" evidence="6">
    <location>
        <begin position="392"/>
        <end position="426"/>
    </location>
</feature>
<dbReference type="GO" id="GO:0009409">
    <property type="term" value="P:response to cold"/>
    <property type="evidence" value="ECO:0007669"/>
    <property type="project" value="TreeGrafter"/>
</dbReference>
<keyword evidence="1" id="KW-0547">Nucleotide-binding</keyword>
<dbReference type="GO" id="GO:0016787">
    <property type="term" value="F:hydrolase activity"/>
    <property type="evidence" value="ECO:0007669"/>
    <property type="project" value="UniProtKB-KW"/>
</dbReference>
<dbReference type="STRING" id="1121306.SAMN02745196_02893"/>
<evidence type="ECO:0000256" key="5">
    <source>
        <dbReference type="PROSITE-ProRule" id="PRU00552"/>
    </source>
</evidence>
<keyword evidence="3 10" id="KW-0347">Helicase</keyword>
<dbReference type="CDD" id="cd00268">
    <property type="entry name" value="DEADc"/>
    <property type="match status" value="1"/>
</dbReference>
<evidence type="ECO:0000313" key="11">
    <source>
        <dbReference type="Proteomes" id="UP000184526"/>
    </source>
</evidence>
<dbReference type="InterPro" id="IPR014014">
    <property type="entry name" value="RNA_helicase_DEAD_Q_motif"/>
</dbReference>
<dbReference type="GO" id="GO:0005829">
    <property type="term" value="C:cytosol"/>
    <property type="evidence" value="ECO:0007669"/>
    <property type="project" value="TreeGrafter"/>
</dbReference>
<feature type="domain" description="DEAD-box RNA helicase Q" evidence="9">
    <location>
        <begin position="3"/>
        <end position="31"/>
    </location>
</feature>
<dbReference type="PROSITE" id="PS51192">
    <property type="entry name" value="HELICASE_ATP_BIND_1"/>
    <property type="match status" value="1"/>
</dbReference>
<feature type="compositionally biased region" description="Polar residues" evidence="6">
    <location>
        <begin position="394"/>
        <end position="406"/>
    </location>
</feature>
<dbReference type="InterPro" id="IPR001650">
    <property type="entry name" value="Helicase_C-like"/>
</dbReference>
<evidence type="ECO:0000313" key="10">
    <source>
        <dbReference type="EMBL" id="SHI10745.1"/>
    </source>
</evidence>
<dbReference type="RefSeq" id="WP_072832706.1">
    <property type="nucleotide sequence ID" value="NZ_FQXP01000014.1"/>
</dbReference>
<organism evidence="10 11">
    <name type="scientific">Clostridium collagenovorans DSM 3089</name>
    <dbReference type="NCBI Taxonomy" id="1121306"/>
    <lineage>
        <taxon>Bacteria</taxon>
        <taxon>Bacillati</taxon>
        <taxon>Bacillota</taxon>
        <taxon>Clostridia</taxon>
        <taxon>Eubacteriales</taxon>
        <taxon>Clostridiaceae</taxon>
        <taxon>Clostridium</taxon>
    </lineage>
</organism>
<dbReference type="CDD" id="cd18787">
    <property type="entry name" value="SF2_C_DEAD"/>
    <property type="match status" value="1"/>
</dbReference>
<dbReference type="GO" id="GO:0005524">
    <property type="term" value="F:ATP binding"/>
    <property type="evidence" value="ECO:0007669"/>
    <property type="project" value="UniProtKB-KW"/>
</dbReference>
<dbReference type="GO" id="GO:0033592">
    <property type="term" value="F:RNA strand annealing activity"/>
    <property type="evidence" value="ECO:0007669"/>
    <property type="project" value="TreeGrafter"/>
</dbReference>
<dbReference type="InterPro" id="IPR014001">
    <property type="entry name" value="Helicase_ATP-bd"/>
</dbReference>
<evidence type="ECO:0000256" key="2">
    <source>
        <dbReference type="ARBA" id="ARBA00022801"/>
    </source>
</evidence>
<evidence type="ECO:0000256" key="1">
    <source>
        <dbReference type="ARBA" id="ARBA00022741"/>
    </source>
</evidence>
<feature type="domain" description="Helicase C-terminal" evidence="8">
    <location>
        <begin position="237"/>
        <end position="381"/>
    </location>
</feature>
<evidence type="ECO:0000259" key="9">
    <source>
        <dbReference type="PROSITE" id="PS51195"/>
    </source>
</evidence>